<dbReference type="HOGENOM" id="CLU_1514810_0_0_5"/>
<protein>
    <submittedName>
        <fullName evidence="1">Uncharacterized protein</fullName>
    </submittedName>
</protein>
<dbReference type="STRING" id="426355.Mrad2831_1158"/>
<evidence type="ECO:0000313" key="1">
    <source>
        <dbReference type="EMBL" id="ACB23167.1"/>
    </source>
</evidence>
<reference evidence="1 2" key="1">
    <citation type="submission" date="2008-03" db="EMBL/GenBank/DDBJ databases">
        <title>Complete sequence of chromosome of Methylobacterium radiotolerans JCM 2831.</title>
        <authorList>
            <consortium name="US DOE Joint Genome Institute"/>
            <person name="Copeland A."/>
            <person name="Lucas S."/>
            <person name="Lapidus A."/>
            <person name="Glavina del Rio T."/>
            <person name="Dalin E."/>
            <person name="Tice H."/>
            <person name="Bruce D."/>
            <person name="Goodwin L."/>
            <person name="Pitluck S."/>
            <person name="Kiss H."/>
            <person name="Brettin T."/>
            <person name="Detter J.C."/>
            <person name="Han C."/>
            <person name="Kuske C.R."/>
            <person name="Schmutz J."/>
            <person name="Larimer F."/>
            <person name="Land M."/>
            <person name="Hauser L."/>
            <person name="Kyrpides N."/>
            <person name="Mikhailova N."/>
            <person name="Marx C.J."/>
            <person name="Richardson P."/>
        </authorList>
    </citation>
    <scope>NUCLEOTIDE SEQUENCE [LARGE SCALE GENOMIC DNA]</scope>
    <source>
        <strain evidence="2">ATCC 27329 / DSM 1819 / JCM 2831 / NBRC 15690 / NCIMB 10815 / 0-1</strain>
    </source>
</reference>
<dbReference type="KEGG" id="mrd:Mrad2831_1158"/>
<dbReference type="EMBL" id="CP001001">
    <property type="protein sequence ID" value="ACB23167.1"/>
    <property type="molecule type" value="Genomic_DNA"/>
</dbReference>
<sequence>MNSETSDSTARLRAPVDLGDGLTPVDVWQSLHAGERRWAARTAAEERLPFAGQMDASDRQLMALLGAFPATRWVPLCEGAGWTPIAVAALTWCEGATLTIALRAWTRLDPAADPLPGTVAERAARFLNPALLPENTLSVIGRTAGTLTGLAVLLRARSEPPFDDLSAEQKARLPEATRTVLLSYGGLAAG</sequence>
<dbReference type="OrthoDB" id="8453957at2"/>
<proteinExistence type="predicted"/>
<dbReference type="Proteomes" id="UP000006589">
    <property type="component" value="Chromosome"/>
</dbReference>
<gene>
    <name evidence="1" type="ordered locus">Mrad2831_1158</name>
</gene>
<dbReference type="eggNOG" id="ENOG502ZVPN">
    <property type="taxonomic scope" value="Bacteria"/>
</dbReference>
<dbReference type="RefSeq" id="WP_012318157.1">
    <property type="nucleotide sequence ID" value="NC_010505.1"/>
</dbReference>
<dbReference type="AlphaFoldDB" id="B1M1Y2"/>
<name>B1M1Y2_METRJ</name>
<dbReference type="GeneID" id="25390621"/>
<accession>B1M1Y2</accession>
<evidence type="ECO:0000313" key="2">
    <source>
        <dbReference type="Proteomes" id="UP000006589"/>
    </source>
</evidence>
<organism evidence="1 2">
    <name type="scientific">Methylobacterium radiotolerans (strain ATCC 27329 / DSM 1819 / JCM 2831 / NBRC 15690 / NCIMB 10815 / 0-1)</name>
    <dbReference type="NCBI Taxonomy" id="426355"/>
    <lineage>
        <taxon>Bacteria</taxon>
        <taxon>Pseudomonadati</taxon>
        <taxon>Pseudomonadota</taxon>
        <taxon>Alphaproteobacteria</taxon>
        <taxon>Hyphomicrobiales</taxon>
        <taxon>Methylobacteriaceae</taxon>
        <taxon>Methylobacterium</taxon>
    </lineage>
</organism>